<dbReference type="PROSITE" id="PS51450">
    <property type="entry name" value="LRR"/>
    <property type="match status" value="3"/>
</dbReference>
<accession>A0A1U8Q8D8</accession>
<dbReference type="SMART" id="SM00368">
    <property type="entry name" value="LRR_RI"/>
    <property type="match status" value="6"/>
</dbReference>
<proteinExistence type="inferred from homology"/>
<keyword evidence="10" id="KW-0325">Glycoprotein</keyword>
<evidence type="ECO:0000256" key="10">
    <source>
        <dbReference type="ARBA" id="ARBA00023180"/>
    </source>
</evidence>
<dbReference type="Gene3D" id="3.80.10.10">
    <property type="entry name" value="Ribonuclease Inhibitor"/>
    <property type="match status" value="3"/>
</dbReference>
<dbReference type="SMART" id="SM00365">
    <property type="entry name" value="LRR_SD22"/>
    <property type="match status" value="7"/>
</dbReference>
<evidence type="ECO:0000256" key="1">
    <source>
        <dbReference type="ARBA" id="ARBA00004162"/>
    </source>
</evidence>
<gene>
    <name evidence="13" type="primary">LOC104606789</name>
</gene>
<keyword evidence="9 11" id="KW-0472">Membrane</keyword>
<dbReference type="OMA" id="ELCEMQM"/>
<evidence type="ECO:0000256" key="2">
    <source>
        <dbReference type="ARBA" id="ARBA00009592"/>
    </source>
</evidence>
<dbReference type="InterPro" id="IPR032675">
    <property type="entry name" value="LRR_dom_sf"/>
</dbReference>
<dbReference type="SUPFAM" id="SSF52047">
    <property type="entry name" value="RNI-like"/>
    <property type="match status" value="1"/>
</dbReference>
<evidence type="ECO:0000256" key="4">
    <source>
        <dbReference type="ARBA" id="ARBA00022614"/>
    </source>
</evidence>
<evidence type="ECO:0000313" key="13">
    <source>
        <dbReference type="RefSeq" id="XP_019054872.1"/>
    </source>
</evidence>
<dbReference type="GeneID" id="104606789"/>
<keyword evidence="5 11" id="KW-0812">Transmembrane</keyword>
<evidence type="ECO:0000256" key="7">
    <source>
        <dbReference type="ARBA" id="ARBA00022737"/>
    </source>
</evidence>
<dbReference type="Pfam" id="PF13516">
    <property type="entry name" value="LRR_6"/>
    <property type="match status" value="3"/>
</dbReference>
<dbReference type="SUPFAM" id="SSF52058">
    <property type="entry name" value="L domain-like"/>
    <property type="match status" value="2"/>
</dbReference>
<keyword evidence="12" id="KW-1185">Reference proteome</keyword>
<keyword evidence="8 11" id="KW-1133">Transmembrane helix</keyword>
<dbReference type="InterPro" id="IPR001611">
    <property type="entry name" value="Leu-rich_rpt"/>
</dbReference>
<dbReference type="PANTHER" id="PTHR48062">
    <property type="entry name" value="RECEPTOR-LIKE PROTEIN 14"/>
    <property type="match status" value="1"/>
</dbReference>
<evidence type="ECO:0000313" key="12">
    <source>
        <dbReference type="Proteomes" id="UP000189703"/>
    </source>
</evidence>
<dbReference type="OrthoDB" id="1060944at2759"/>
<evidence type="ECO:0000256" key="9">
    <source>
        <dbReference type="ARBA" id="ARBA00023136"/>
    </source>
</evidence>
<evidence type="ECO:0000256" key="11">
    <source>
        <dbReference type="SAM" id="Phobius"/>
    </source>
</evidence>
<dbReference type="PRINTS" id="PR00019">
    <property type="entry name" value="LEURICHRPT"/>
</dbReference>
<evidence type="ECO:0000256" key="8">
    <source>
        <dbReference type="ARBA" id="ARBA00022989"/>
    </source>
</evidence>
<dbReference type="RefSeq" id="XP_019054872.1">
    <property type="nucleotide sequence ID" value="XM_019199327.1"/>
</dbReference>
<keyword evidence="4" id="KW-0433">Leucine-rich repeat</keyword>
<name>A0A1U8Q8D8_NELNU</name>
<comment type="subcellular location">
    <subcellularLocation>
        <location evidence="1">Cell membrane</location>
        <topology evidence="1">Single-pass membrane protein</topology>
    </subcellularLocation>
</comment>
<dbReference type="SMART" id="SM00369">
    <property type="entry name" value="LRR_TYP"/>
    <property type="match status" value="11"/>
</dbReference>
<evidence type="ECO:0000256" key="5">
    <source>
        <dbReference type="ARBA" id="ARBA00022692"/>
    </source>
</evidence>
<dbReference type="FunFam" id="3.80.10.10:FF:000095">
    <property type="entry name" value="LRR receptor-like serine/threonine-protein kinase GSO1"/>
    <property type="match status" value="1"/>
</dbReference>
<dbReference type="STRING" id="4432.A0A1U8Q8D8"/>
<dbReference type="InParanoid" id="A0A1U8Q8D8"/>
<sequence length="853" mass="96351">MVYATGVVGKWYPNATIFTHFQHLQFLDLSYNDIGGWIMPQALCQLRNLKEWDLMWNDLDHDGLPGCLGRALPSLEAVYVSIMQRNMSSSSPLTALCGARNLSLHLYVMEPRGCPLFHNLESVDLADLDLNAWSPVVSNALCQATNLKELYLSENNLGDDDDIRSNSKALLCLRNLTSLEMLDVSYNNLNASSAFLKGLGGLKNLKELDLHDNSLTNEGLPSGLLNNLSSLEVLGMSGNKLTSLPTGLYQLRNLQELDLSYNQITSNIASLIFDNLTSLESLVLSNNQFFGELSFSIFANLSQLTEIDLSNNYNLDVDTESPSWIPSFQLNYLNLDNCNLNRKSHNVIPNFLSTQYNLRVVSLVHTSLQGIISPSLLYNNTSPKHLSLRGNHLVGQFPKMPFQNETTRLTFLDISDNQIEGQLPTNIGDFFPSLHFLNMSMNELEGKIPSSFNRMWQLGVLDLSNNFLIGEVPSGLSQNKTLLSQIILSNNKLHGMPIFTKMDRLANLRLEGNCFTKPIIINASSVRSLFMLDLSENYLLGYLPNHLPILPNLRVLHLRGNHFFGQIPESLCQMTKLHTLDLSNNHLSGSIPSCLNSITSWKKKSELQEFLPYFDQGFRRSSEVKINFATKGHMHTYKGEPLRYMTGIDLSKNQLTGQIPIEIGDLRELHSLNLSNNFLVGHIPESFQNLEQLESLDLSHNKLEGRIPHQITKLNFLSTFSVAFNNLSGRIPYEDHFITFDNNSYIGNDELCGPPLQMNCSLFENQPPRPKGNDFGGGKKKLLAKVMDEDLFFYSYVAICYALGFWGVIIPLILSKNWRRKYYRIINGCIERCREWFLRLIVPVVHSFDFLGA</sequence>
<dbReference type="InterPro" id="IPR003591">
    <property type="entry name" value="Leu-rich_rpt_typical-subtyp"/>
</dbReference>
<dbReference type="Proteomes" id="UP000189703">
    <property type="component" value="Unplaced"/>
</dbReference>
<evidence type="ECO:0000256" key="6">
    <source>
        <dbReference type="ARBA" id="ARBA00022729"/>
    </source>
</evidence>
<comment type="similarity">
    <text evidence="2">Belongs to the RLP family.</text>
</comment>
<dbReference type="PANTHER" id="PTHR48062:SF51">
    <property type="entry name" value="LRR RECEPTOR-LIKE SERINE_THREONINE-PROTEIN KINASE ERL1"/>
    <property type="match status" value="1"/>
</dbReference>
<dbReference type="eggNOG" id="KOG0619">
    <property type="taxonomic scope" value="Eukaryota"/>
</dbReference>
<evidence type="ECO:0000256" key="3">
    <source>
        <dbReference type="ARBA" id="ARBA00022475"/>
    </source>
</evidence>
<keyword evidence="7" id="KW-0677">Repeat</keyword>
<dbReference type="KEGG" id="nnu:104606789"/>
<dbReference type="AlphaFoldDB" id="A0A1U8Q8D8"/>
<dbReference type="InterPro" id="IPR051502">
    <property type="entry name" value="RLP_Defense_Trigger"/>
</dbReference>
<keyword evidence="3" id="KW-1003">Cell membrane</keyword>
<organism evidence="12 13">
    <name type="scientific">Nelumbo nucifera</name>
    <name type="common">Sacred lotus</name>
    <dbReference type="NCBI Taxonomy" id="4432"/>
    <lineage>
        <taxon>Eukaryota</taxon>
        <taxon>Viridiplantae</taxon>
        <taxon>Streptophyta</taxon>
        <taxon>Embryophyta</taxon>
        <taxon>Tracheophyta</taxon>
        <taxon>Spermatophyta</taxon>
        <taxon>Magnoliopsida</taxon>
        <taxon>Proteales</taxon>
        <taxon>Nelumbonaceae</taxon>
        <taxon>Nelumbo</taxon>
    </lineage>
</organism>
<feature type="transmembrane region" description="Helical" evidence="11">
    <location>
        <begin position="791"/>
        <end position="814"/>
    </location>
</feature>
<dbReference type="FunFam" id="3.80.10.10:FF:000111">
    <property type="entry name" value="LRR receptor-like serine/threonine-protein kinase ERECTA"/>
    <property type="match status" value="1"/>
</dbReference>
<dbReference type="GO" id="GO:0005886">
    <property type="term" value="C:plasma membrane"/>
    <property type="evidence" value="ECO:0007669"/>
    <property type="project" value="UniProtKB-SubCell"/>
</dbReference>
<dbReference type="Pfam" id="PF00560">
    <property type="entry name" value="LRR_1"/>
    <property type="match status" value="5"/>
</dbReference>
<keyword evidence="6" id="KW-0732">Signal</keyword>
<reference evidence="13" key="1">
    <citation type="submission" date="2025-08" db="UniProtKB">
        <authorList>
            <consortium name="RefSeq"/>
        </authorList>
    </citation>
    <scope>IDENTIFICATION</scope>
</reference>
<dbReference type="Pfam" id="PF13855">
    <property type="entry name" value="LRR_8"/>
    <property type="match status" value="2"/>
</dbReference>
<protein>
    <submittedName>
        <fullName evidence="13">Probably inactive leucine-rich repeat receptor-like protein kinase At3g28040</fullName>
    </submittedName>
</protein>